<evidence type="ECO:0000256" key="10">
    <source>
        <dbReference type="SAM" id="Phobius"/>
    </source>
</evidence>
<dbReference type="InterPro" id="IPR050482">
    <property type="entry name" value="Sensor_HK_TwoCompSys"/>
</dbReference>
<dbReference type="InterPro" id="IPR055558">
    <property type="entry name" value="DUF7134"/>
</dbReference>
<proteinExistence type="predicted"/>
<sequence length="465" mass="49463">MSRGADTVAAADPFDAGWSRRPPTRSNYVRDAVGAGVLLLATVLSVLLYTSAGFPDAAHPIVSAHWAVALTLPLAFRRRFPATVAIVLAVVYALGLVLQVPESLFNQICLFLAIYTVGAWGADRRRALVVRLLIAIAMLGWLVTTLVSGDWLNRTVPSTEAVGPLSPYLAESALVVLVNLLYFGSAYVFGEASWQSARRLEALEARTAELDDERERSSRRAVTSERLRIARELHDVVAHHVSVMGVQAGAARRVLARDPEKAARSLSAIENDARSAIDELHRILVALRAEETTPAGVTDSAPTDSASTRGVAQLEELVQASAGSGLPTSFRTLGVPREIPATVGLSLYRIAQESLTNVRKHAGPSAQAELRLRYLDDAVELEVADDGGTGPHPTVPASCGLGQTGMRERAAAVGGRIEMGPRGDGYLVHVHVPLSRVRAPERPLEPVASTGASRGRTDAASGGRA</sequence>
<dbReference type="Pfam" id="PF23539">
    <property type="entry name" value="DUF7134"/>
    <property type="match status" value="1"/>
</dbReference>
<evidence type="ECO:0000256" key="7">
    <source>
        <dbReference type="ARBA" id="ARBA00022840"/>
    </source>
</evidence>
<keyword evidence="5" id="KW-0547">Nucleotide-binding</keyword>
<keyword evidence="10" id="KW-0812">Transmembrane</keyword>
<evidence type="ECO:0000256" key="3">
    <source>
        <dbReference type="ARBA" id="ARBA00022553"/>
    </source>
</evidence>
<dbReference type="PANTHER" id="PTHR24421">
    <property type="entry name" value="NITRATE/NITRITE SENSOR PROTEIN NARX-RELATED"/>
    <property type="match status" value="1"/>
</dbReference>
<feature type="domain" description="DUF7134" evidence="13">
    <location>
        <begin position="25"/>
        <end position="144"/>
    </location>
</feature>
<dbReference type="Gene3D" id="3.30.565.10">
    <property type="entry name" value="Histidine kinase-like ATPase, C-terminal domain"/>
    <property type="match status" value="1"/>
</dbReference>
<evidence type="ECO:0000256" key="8">
    <source>
        <dbReference type="ARBA" id="ARBA00023012"/>
    </source>
</evidence>
<comment type="caution">
    <text evidence="14">The sequence shown here is derived from an EMBL/GenBank/DDBJ whole genome shotgun (WGS) entry which is preliminary data.</text>
</comment>
<dbReference type="InterPro" id="IPR011712">
    <property type="entry name" value="Sig_transdc_His_kin_sub3_dim/P"/>
</dbReference>
<evidence type="ECO:0000256" key="2">
    <source>
        <dbReference type="ARBA" id="ARBA00012438"/>
    </source>
</evidence>
<dbReference type="EC" id="2.7.13.3" evidence="2"/>
<feature type="transmembrane region" description="Helical" evidence="10">
    <location>
        <begin position="104"/>
        <end position="122"/>
    </location>
</feature>
<dbReference type="EMBL" id="PZPL01000001">
    <property type="protein sequence ID" value="PTL72084.1"/>
    <property type="molecule type" value="Genomic_DNA"/>
</dbReference>
<feature type="domain" description="Signal transduction histidine kinase subgroup 3 dimerisation and phosphoacceptor" evidence="12">
    <location>
        <begin position="225"/>
        <end position="290"/>
    </location>
</feature>
<dbReference type="RefSeq" id="WP_107573860.1">
    <property type="nucleotide sequence ID" value="NZ_PZPL01000001.1"/>
</dbReference>
<keyword evidence="4" id="KW-0808">Transferase</keyword>
<dbReference type="GO" id="GO:0046983">
    <property type="term" value="F:protein dimerization activity"/>
    <property type="evidence" value="ECO:0007669"/>
    <property type="project" value="InterPro"/>
</dbReference>
<accession>A0A2T4URD5</accession>
<dbReference type="InterPro" id="IPR003594">
    <property type="entry name" value="HATPase_dom"/>
</dbReference>
<protein>
    <recommendedName>
        <fullName evidence="2">histidine kinase</fullName>
        <ecNumber evidence="2">2.7.13.3</ecNumber>
    </recommendedName>
</protein>
<dbReference type="Proteomes" id="UP000241085">
    <property type="component" value="Unassembled WGS sequence"/>
</dbReference>
<keyword evidence="7" id="KW-0067">ATP-binding</keyword>
<dbReference type="Gene3D" id="1.20.5.1930">
    <property type="match status" value="1"/>
</dbReference>
<evidence type="ECO:0000259" key="12">
    <source>
        <dbReference type="Pfam" id="PF07730"/>
    </source>
</evidence>
<keyword evidence="10" id="KW-0472">Membrane</keyword>
<evidence type="ECO:0000256" key="4">
    <source>
        <dbReference type="ARBA" id="ARBA00022679"/>
    </source>
</evidence>
<evidence type="ECO:0000259" key="13">
    <source>
        <dbReference type="Pfam" id="PF23539"/>
    </source>
</evidence>
<feature type="transmembrane region" description="Helical" evidence="10">
    <location>
        <begin position="168"/>
        <end position="189"/>
    </location>
</feature>
<dbReference type="PANTHER" id="PTHR24421:SF10">
    <property type="entry name" value="NITRATE_NITRITE SENSOR PROTEIN NARQ"/>
    <property type="match status" value="1"/>
</dbReference>
<keyword evidence="10" id="KW-1133">Transmembrane helix</keyword>
<dbReference type="CDD" id="cd16917">
    <property type="entry name" value="HATPase_UhpB-NarQ-NarX-like"/>
    <property type="match status" value="1"/>
</dbReference>
<feature type="transmembrane region" description="Helical" evidence="10">
    <location>
        <begin position="57"/>
        <end position="75"/>
    </location>
</feature>
<keyword evidence="8" id="KW-0902">Two-component regulatory system</keyword>
<organism evidence="14 15">
    <name type="scientific">Rathayibacter caricis DSM 15933</name>
    <dbReference type="NCBI Taxonomy" id="1328867"/>
    <lineage>
        <taxon>Bacteria</taxon>
        <taxon>Bacillati</taxon>
        <taxon>Actinomycetota</taxon>
        <taxon>Actinomycetes</taxon>
        <taxon>Micrococcales</taxon>
        <taxon>Microbacteriaceae</taxon>
        <taxon>Rathayibacter</taxon>
    </lineage>
</organism>
<feature type="transmembrane region" description="Helical" evidence="10">
    <location>
        <begin position="82"/>
        <end position="98"/>
    </location>
</feature>
<keyword evidence="6 14" id="KW-0418">Kinase</keyword>
<dbReference type="InterPro" id="IPR036890">
    <property type="entry name" value="HATPase_C_sf"/>
</dbReference>
<dbReference type="Pfam" id="PF02518">
    <property type="entry name" value="HATPase_c"/>
    <property type="match status" value="1"/>
</dbReference>
<evidence type="ECO:0000256" key="5">
    <source>
        <dbReference type="ARBA" id="ARBA00022741"/>
    </source>
</evidence>
<evidence type="ECO:0000256" key="1">
    <source>
        <dbReference type="ARBA" id="ARBA00000085"/>
    </source>
</evidence>
<name>A0A2T4URD5_9MICO</name>
<dbReference type="AlphaFoldDB" id="A0A2T4URD5"/>
<dbReference type="Pfam" id="PF07730">
    <property type="entry name" value="HisKA_3"/>
    <property type="match status" value="1"/>
</dbReference>
<feature type="domain" description="Histidine kinase/HSP90-like ATPase" evidence="11">
    <location>
        <begin position="345"/>
        <end position="435"/>
    </location>
</feature>
<keyword evidence="3" id="KW-0597">Phosphoprotein</keyword>
<keyword evidence="15" id="KW-1185">Reference proteome</keyword>
<evidence type="ECO:0000313" key="15">
    <source>
        <dbReference type="Proteomes" id="UP000241085"/>
    </source>
</evidence>
<feature type="transmembrane region" description="Helical" evidence="10">
    <location>
        <begin position="129"/>
        <end position="148"/>
    </location>
</feature>
<reference evidence="14 15" key="1">
    <citation type="submission" date="2018-03" db="EMBL/GenBank/DDBJ databases">
        <title>Bacteriophage NCPPB3778 and a type I-E CRISPR drive the evolution of the US Biological Select Agent, Rathayibacter toxicus.</title>
        <authorList>
            <person name="Davis E.W.II."/>
            <person name="Tabima J.F."/>
            <person name="Weisberg A.J."/>
            <person name="Dantas Lopes L."/>
            <person name="Wiseman M.S."/>
            <person name="Wiseman M.S."/>
            <person name="Pupko T."/>
            <person name="Belcher M.S."/>
            <person name="Sechler A.J."/>
            <person name="Tancos M.A."/>
            <person name="Schroeder B.K."/>
            <person name="Murray T.D."/>
            <person name="Luster D.G."/>
            <person name="Schneider W.L."/>
            <person name="Rogers E."/>
            <person name="Andreote F.D."/>
            <person name="Grunwald N.J."/>
            <person name="Putnam M.L."/>
            <person name="Chang J.H."/>
        </authorList>
    </citation>
    <scope>NUCLEOTIDE SEQUENCE [LARGE SCALE GENOMIC DNA]</scope>
    <source>
        <strain evidence="14 15">DSM 15933</strain>
    </source>
</reference>
<dbReference type="GO" id="GO:0005524">
    <property type="term" value="F:ATP binding"/>
    <property type="evidence" value="ECO:0007669"/>
    <property type="project" value="UniProtKB-KW"/>
</dbReference>
<dbReference type="GO" id="GO:0000155">
    <property type="term" value="F:phosphorelay sensor kinase activity"/>
    <property type="evidence" value="ECO:0007669"/>
    <property type="project" value="InterPro"/>
</dbReference>
<evidence type="ECO:0000256" key="6">
    <source>
        <dbReference type="ARBA" id="ARBA00022777"/>
    </source>
</evidence>
<comment type="catalytic activity">
    <reaction evidence="1">
        <text>ATP + protein L-histidine = ADP + protein N-phospho-L-histidine.</text>
        <dbReference type="EC" id="2.7.13.3"/>
    </reaction>
</comment>
<evidence type="ECO:0000313" key="14">
    <source>
        <dbReference type="EMBL" id="PTL72084.1"/>
    </source>
</evidence>
<evidence type="ECO:0000259" key="11">
    <source>
        <dbReference type="Pfam" id="PF02518"/>
    </source>
</evidence>
<feature type="transmembrane region" description="Helical" evidence="10">
    <location>
        <begin position="28"/>
        <end position="51"/>
    </location>
</feature>
<feature type="region of interest" description="Disordered" evidence="9">
    <location>
        <begin position="439"/>
        <end position="465"/>
    </location>
</feature>
<dbReference type="GO" id="GO:0016020">
    <property type="term" value="C:membrane"/>
    <property type="evidence" value="ECO:0007669"/>
    <property type="project" value="InterPro"/>
</dbReference>
<gene>
    <name evidence="14" type="ORF">C1I63_04000</name>
</gene>
<dbReference type="SUPFAM" id="SSF55874">
    <property type="entry name" value="ATPase domain of HSP90 chaperone/DNA topoisomerase II/histidine kinase"/>
    <property type="match status" value="1"/>
</dbReference>
<evidence type="ECO:0000256" key="9">
    <source>
        <dbReference type="SAM" id="MobiDB-lite"/>
    </source>
</evidence>